<reference evidence="1" key="1">
    <citation type="submission" date="2020-01" db="EMBL/GenBank/DDBJ databases">
        <title>Genome sequence of Kobresia littledalei, the first chromosome-level genome in the family Cyperaceae.</title>
        <authorList>
            <person name="Qu G."/>
        </authorList>
    </citation>
    <scope>NUCLEOTIDE SEQUENCE</scope>
    <source>
        <strain evidence="1">C.B.Clarke</strain>
        <tissue evidence="1">Leaf</tissue>
    </source>
</reference>
<dbReference type="EMBL" id="SWLB01000016">
    <property type="protein sequence ID" value="KAF3328410.1"/>
    <property type="molecule type" value="Genomic_DNA"/>
</dbReference>
<evidence type="ECO:0000313" key="2">
    <source>
        <dbReference type="Proteomes" id="UP000623129"/>
    </source>
</evidence>
<accession>A0A833VIZ4</accession>
<proteinExistence type="predicted"/>
<keyword evidence="2" id="KW-1185">Reference proteome</keyword>
<comment type="caution">
    <text evidence="1">The sequence shown here is derived from an EMBL/GenBank/DDBJ whole genome shotgun (WGS) entry which is preliminary data.</text>
</comment>
<dbReference type="Proteomes" id="UP000623129">
    <property type="component" value="Unassembled WGS sequence"/>
</dbReference>
<gene>
    <name evidence="1" type="ORF">FCM35_KLT07016</name>
</gene>
<organism evidence="1 2">
    <name type="scientific">Carex littledalei</name>
    <dbReference type="NCBI Taxonomy" id="544730"/>
    <lineage>
        <taxon>Eukaryota</taxon>
        <taxon>Viridiplantae</taxon>
        <taxon>Streptophyta</taxon>
        <taxon>Embryophyta</taxon>
        <taxon>Tracheophyta</taxon>
        <taxon>Spermatophyta</taxon>
        <taxon>Magnoliopsida</taxon>
        <taxon>Liliopsida</taxon>
        <taxon>Poales</taxon>
        <taxon>Cyperaceae</taxon>
        <taxon>Cyperoideae</taxon>
        <taxon>Cariceae</taxon>
        <taxon>Carex</taxon>
        <taxon>Carex subgen. Euthyceras</taxon>
    </lineage>
</organism>
<evidence type="ECO:0000313" key="1">
    <source>
        <dbReference type="EMBL" id="KAF3328410.1"/>
    </source>
</evidence>
<protein>
    <submittedName>
        <fullName evidence="1">Uncharacterized protein</fullName>
    </submittedName>
</protein>
<sequence length="99" mass="11551">MRYLCRYQYLYESIRSCNGIALTAPCVATKFVSPKCPQWSLQIFVLESHFWVAFHLPYQVMNPCYIIKQKRKKDHIVWGLVVFSYLNYDCSNGGSRGSS</sequence>
<name>A0A833VIZ4_9POAL</name>
<dbReference type="AlphaFoldDB" id="A0A833VIZ4"/>